<proteinExistence type="predicted"/>
<evidence type="ECO:0000313" key="1">
    <source>
        <dbReference type="EMBL" id="GLV58180.1"/>
    </source>
</evidence>
<dbReference type="Proteomes" id="UP001344906">
    <property type="component" value="Unassembled WGS sequence"/>
</dbReference>
<reference evidence="1 2" key="1">
    <citation type="submission" date="2023-02" db="EMBL/GenBank/DDBJ databases">
        <title>Dictyobacter halimunensis sp. nov., a new member of the class Ktedonobacteria from forest soil in a geothermal area.</title>
        <authorList>
            <person name="Rachmania M.K."/>
            <person name="Ningsih F."/>
            <person name="Sakai Y."/>
            <person name="Yabe S."/>
            <person name="Yokota A."/>
            <person name="Sjamsuridzal W."/>
        </authorList>
    </citation>
    <scope>NUCLEOTIDE SEQUENCE [LARGE SCALE GENOMIC DNA]</scope>
    <source>
        <strain evidence="1 2">S3.2.2.5</strain>
    </source>
</reference>
<keyword evidence="2" id="KW-1185">Reference proteome</keyword>
<organism evidence="1 2">
    <name type="scientific">Dictyobacter halimunensis</name>
    <dbReference type="NCBI Taxonomy" id="3026934"/>
    <lineage>
        <taxon>Bacteria</taxon>
        <taxon>Bacillati</taxon>
        <taxon>Chloroflexota</taxon>
        <taxon>Ktedonobacteria</taxon>
        <taxon>Ktedonobacterales</taxon>
        <taxon>Dictyobacteraceae</taxon>
        <taxon>Dictyobacter</taxon>
    </lineage>
</organism>
<dbReference type="EMBL" id="BSRI01000002">
    <property type="protein sequence ID" value="GLV58180.1"/>
    <property type="molecule type" value="Genomic_DNA"/>
</dbReference>
<evidence type="ECO:0000313" key="2">
    <source>
        <dbReference type="Proteomes" id="UP001344906"/>
    </source>
</evidence>
<accession>A0ABQ6FWU0</accession>
<name>A0ABQ6FWU0_9CHLR</name>
<gene>
    <name evidence="1" type="ORF">KDH_50140</name>
</gene>
<comment type="caution">
    <text evidence="1">The sequence shown here is derived from an EMBL/GenBank/DDBJ whole genome shotgun (WGS) entry which is preliminary data.</text>
</comment>
<sequence length="64" mass="7237">MFCHNAKIPAAIPTPRMARMTAIKARLRPVEGPPVLRSERCRGVLPRTAEALVKVLNQKLYWLV</sequence>
<protein>
    <submittedName>
        <fullName evidence="1">Uncharacterized protein</fullName>
    </submittedName>
</protein>